<proteinExistence type="predicted"/>
<protein>
    <submittedName>
        <fullName evidence="1">Uncharacterized protein</fullName>
    </submittedName>
</protein>
<evidence type="ECO:0000313" key="1">
    <source>
        <dbReference type="EMBL" id="JAH61109.1"/>
    </source>
</evidence>
<organism evidence="1">
    <name type="scientific">Anguilla anguilla</name>
    <name type="common">European freshwater eel</name>
    <name type="synonym">Muraena anguilla</name>
    <dbReference type="NCBI Taxonomy" id="7936"/>
    <lineage>
        <taxon>Eukaryota</taxon>
        <taxon>Metazoa</taxon>
        <taxon>Chordata</taxon>
        <taxon>Craniata</taxon>
        <taxon>Vertebrata</taxon>
        <taxon>Euteleostomi</taxon>
        <taxon>Actinopterygii</taxon>
        <taxon>Neopterygii</taxon>
        <taxon>Teleostei</taxon>
        <taxon>Anguilliformes</taxon>
        <taxon>Anguillidae</taxon>
        <taxon>Anguilla</taxon>
    </lineage>
</organism>
<reference evidence="1" key="2">
    <citation type="journal article" date="2015" name="Fish Shellfish Immunol.">
        <title>Early steps in the European eel (Anguilla anguilla)-Vibrio vulnificus interaction in the gills: Role of the RtxA13 toxin.</title>
        <authorList>
            <person name="Callol A."/>
            <person name="Pajuelo D."/>
            <person name="Ebbesson L."/>
            <person name="Teles M."/>
            <person name="MacKenzie S."/>
            <person name="Amaro C."/>
        </authorList>
    </citation>
    <scope>NUCLEOTIDE SEQUENCE</scope>
</reference>
<accession>A0A0E9U5B4</accession>
<sequence length="10" mass="1209">MLRAGMFQKQ</sequence>
<dbReference type="EMBL" id="GBXM01047468">
    <property type="protein sequence ID" value="JAH61109.1"/>
    <property type="molecule type" value="Transcribed_RNA"/>
</dbReference>
<name>A0A0E9U5B4_ANGAN</name>
<reference evidence="1" key="1">
    <citation type="submission" date="2014-11" db="EMBL/GenBank/DDBJ databases">
        <authorList>
            <person name="Amaro Gonzalez C."/>
        </authorList>
    </citation>
    <scope>NUCLEOTIDE SEQUENCE</scope>
</reference>